<evidence type="ECO:0000313" key="3">
    <source>
        <dbReference type="EMBL" id="MFC3195182.1"/>
    </source>
</evidence>
<keyword evidence="2" id="KW-1133">Transmembrane helix</keyword>
<reference evidence="4" key="1">
    <citation type="journal article" date="2019" name="Int. J. Syst. Evol. Microbiol.">
        <title>The Global Catalogue of Microorganisms (GCM) 10K type strain sequencing project: providing services to taxonomists for standard genome sequencing and annotation.</title>
        <authorList>
            <consortium name="The Broad Institute Genomics Platform"/>
            <consortium name="The Broad Institute Genome Sequencing Center for Infectious Disease"/>
            <person name="Wu L."/>
            <person name="Ma J."/>
        </authorList>
    </citation>
    <scope>NUCLEOTIDE SEQUENCE [LARGE SCALE GENOMIC DNA]</scope>
    <source>
        <strain evidence="4">KCTC 42953</strain>
    </source>
</reference>
<comment type="caution">
    <text evidence="3">The sequence shown here is derived from an EMBL/GenBank/DDBJ whole genome shotgun (WGS) entry which is preliminary data.</text>
</comment>
<dbReference type="RefSeq" id="WP_157892851.1">
    <property type="nucleotide sequence ID" value="NZ_JBHRTS010000007.1"/>
</dbReference>
<dbReference type="EMBL" id="JBHRTS010000007">
    <property type="protein sequence ID" value="MFC3195182.1"/>
    <property type="molecule type" value="Genomic_DNA"/>
</dbReference>
<gene>
    <name evidence="3" type="ORF">ACFODZ_13095</name>
</gene>
<keyword evidence="4" id="KW-1185">Reference proteome</keyword>
<proteinExistence type="predicted"/>
<feature type="compositionally biased region" description="Polar residues" evidence="1">
    <location>
        <begin position="1"/>
        <end position="10"/>
    </location>
</feature>
<sequence length="54" mass="5953">MNMTNESTETQEQKANKDHDKTSKKRAVIKATLIGILVGVMFIVSAKMVNLAMS</sequence>
<dbReference type="Proteomes" id="UP001595533">
    <property type="component" value="Unassembled WGS sequence"/>
</dbReference>
<feature type="region of interest" description="Disordered" evidence="1">
    <location>
        <begin position="1"/>
        <end position="24"/>
    </location>
</feature>
<keyword evidence="2" id="KW-0472">Membrane</keyword>
<evidence type="ECO:0000256" key="1">
    <source>
        <dbReference type="SAM" id="MobiDB-lite"/>
    </source>
</evidence>
<evidence type="ECO:0000256" key="2">
    <source>
        <dbReference type="SAM" id="Phobius"/>
    </source>
</evidence>
<protein>
    <submittedName>
        <fullName evidence="3">Uncharacterized protein</fullName>
    </submittedName>
</protein>
<organism evidence="3 4">
    <name type="scientific">Marinicella sediminis</name>
    <dbReference type="NCBI Taxonomy" id="1792834"/>
    <lineage>
        <taxon>Bacteria</taxon>
        <taxon>Pseudomonadati</taxon>
        <taxon>Pseudomonadota</taxon>
        <taxon>Gammaproteobacteria</taxon>
        <taxon>Lysobacterales</taxon>
        <taxon>Marinicellaceae</taxon>
        <taxon>Marinicella</taxon>
    </lineage>
</organism>
<accession>A0ABV7JDC9</accession>
<keyword evidence="2" id="KW-0812">Transmembrane</keyword>
<feature type="transmembrane region" description="Helical" evidence="2">
    <location>
        <begin position="27"/>
        <end position="46"/>
    </location>
</feature>
<feature type="compositionally biased region" description="Basic and acidic residues" evidence="1">
    <location>
        <begin position="11"/>
        <end position="21"/>
    </location>
</feature>
<evidence type="ECO:0000313" key="4">
    <source>
        <dbReference type="Proteomes" id="UP001595533"/>
    </source>
</evidence>
<name>A0ABV7JDC9_9GAMM</name>